<name>A0A1H4QAK5_9MICC</name>
<keyword evidence="2" id="KW-0812">Transmembrane</keyword>
<feature type="region of interest" description="Disordered" evidence="1">
    <location>
        <begin position="1"/>
        <end position="164"/>
    </location>
</feature>
<feature type="transmembrane region" description="Helical" evidence="2">
    <location>
        <begin position="174"/>
        <end position="196"/>
    </location>
</feature>
<evidence type="ECO:0000313" key="4">
    <source>
        <dbReference type="Proteomes" id="UP000182652"/>
    </source>
</evidence>
<evidence type="ECO:0000256" key="1">
    <source>
        <dbReference type="SAM" id="MobiDB-lite"/>
    </source>
</evidence>
<sequence>MSAPPYGHDDPSGHQAPGRQPHPAPAPEPFFVPEDQQLNPSWIGRVDPESYTQPGANYAGRPPLQPSAPLQYQNQYQGQQFQGQQPFQQPAQPQPFQQPFQQPAPGPQAWQQNPSPQGQGQQFPQQAYPAQQAQPAQPAPAWPAGPQQFQGAWQQTPMGWTSPRRHRNINPATLALMIIGGVLAFLSLVLVLPLLLSNVGGQGFIGGFFASLIPLAIVLTAVYFMDRWEPEPRKLLLFALLWGATVAVATTVVIQPFFLQLAPPDSTKAEVQTFLATVEAPIVEEFSKSLGLLLLALLARKYFDGPVDGLVYAFTIAAGFAFTENILYFGRIYSAEEGAGQTFWTIVFLRGILSPFAHALFTGATGLLMGFAARRWNRGLTVGAFFVGLLPAMFLHHQWNSMGQDFLWLYIVIQMPLFFLAVLGFIFLRVAEAKLTRARLSEYAAAGWLTWPEVGLFATGQGRRAAKRWASQFGRQKTMHELIRTATALAYTRQRILTGRDLPRLQQDEHRLLERLGQLRSMVTA</sequence>
<feature type="transmembrane region" description="Helical" evidence="2">
    <location>
        <begin position="342"/>
        <end position="364"/>
    </location>
</feature>
<feature type="transmembrane region" description="Helical" evidence="2">
    <location>
        <begin position="376"/>
        <end position="395"/>
    </location>
</feature>
<accession>A0A1H4QAK5</accession>
<gene>
    <name evidence="3" type="ORF">SAMN04489745_2230</name>
</gene>
<dbReference type="InterPro" id="IPR026898">
    <property type="entry name" value="PrsW"/>
</dbReference>
<dbReference type="EMBL" id="FNSN01000003">
    <property type="protein sequence ID" value="SEC16540.1"/>
    <property type="molecule type" value="Genomic_DNA"/>
</dbReference>
<protein>
    <submittedName>
        <fullName evidence="3">Membrane proteinase PrsW, cleaves anti-sigma factor RsiW, M82 family</fullName>
    </submittedName>
</protein>
<keyword evidence="2" id="KW-1133">Transmembrane helix</keyword>
<dbReference type="GO" id="GO:0008233">
    <property type="term" value="F:peptidase activity"/>
    <property type="evidence" value="ECO:0007669"/>
    <property type="project" value="InterPro"/>
</dbReference>
<evidence type="ECO:0000256" key="2">
    <source>
        <dbReference type="SAM" id="Phobius"/>
    </source>
</evidence>
<dbReference type="Proteomes" id="UP000182652">
    <property type="component" value="Unassembled WGS sequence"/>
</dbReference>
<dbReference type="STRING" id="156980.SAMN04489745_2230"/>
<dbReference type="Pfam" id="PF13367">
    <property type="entry name" value="PrsW-protease"/>
    <property type="match status" value="1"/>
</dbReference>
<dbReference type="RefSeq" id="WP_082724073.1">
    <property type="nucleotide sequence ID" value="NZ_FNSN01000003.1"/>
</dbReference>
<feature type="transmembrane region" description="Helical" evidence="2">
    <location>
        <begin position="407"/>
        <end position="431"/>
    </location>
</feature>
<keyword evidence="4" id="KW-1185">Reference proteome</keyword>
<organism evidence="3 4">
    <name type="scientific">Arthrobacter woluwensis</name>
    <dbReference type="NCBI Taxonomy" id="156980"/>
    <lineage>
        <taxon>Bacteria</taxon>
        <taxon>Bacillati</taxon>
        <taxon>Actinomycetota</taxon>
        <taxon>Actinomycetes</taxon>
        <taxon>Micrococcales</taxon>
        <taxon>Micrococcaceae</taxon>
        <taxon>Arthrobacter</taxon>
    </lineage>
</organism>
<feature type="transmembrane region" description="Helical" evidence="2">
    <location>
        <begin position="236"/>
        <end position="258"/>
    </location>
</feature>
<feature type="compositionally biased region" description="Low complexity" evidence="1">
    <location>
        <begin position="71"/>
        <end position="136"/>
    </location>
</feature>
<keyword evidence="2" id="KW-0472">Membrane</keyword>
<dbReference type="AlphaFoldDB" id="A0A1H4QAK5"/>
<proteinExistence type="predicted"/>
<feature type="compositionally biased region" description="Pro residues" evidence="1">
    <location>
        <begin position="20"/>
        <end position="30"/>
    </location>
</feature>
<dbReference type="PANTHER" id="PTHR36844:SF1">
    <property type="entry name" value="PROTEASE PRSW"/>
    <property type="match status" value="1"/>
</dbReference>
<evidence type="ECO:0000313" key="3">
    <source>
        <dbReference type="EMBL" id="SEC16540.1"/>
    </source>
</evidence>
<dbReference type="PANTHER" id="PTHR36844">
    <property type="entry name" value="PROTEASE PRSW"/>
    <property type="match status" value="1"/>
</dbReference>
<feature type="transmembrane region" description="Helical" evidence="2">
    <location>
        <begin position="310"/>
        <end position="330"/>
    </location>
</feature>
<reference evidence="3 4" key="1">
    <citation type="submission" date="2016-10" db="EMBL/GenBank/DDBJ databases">
        <authorList>
            <person name="de Groot N.N."/>
        </authorList>
    </citation>
    <scope>NUCLEOTIDE SEQUENCE [LARGE SCALE GENOMIC DNA]</scope>
    <source>
        <strain evidence="3 4">DSM 10495</strain>
    </source>
</reference>
<feature type="transmembrane region" description="Helical" evidence="2">
    <location>
        <begin position="202"/>
        <end position="224"/>
    </location>
</feature>